<evidence type="ECO:0000256" key="4">
    <source>
        <dbReference type="ARBA" id="ARBA00022450"/>
    </source>
</evidence>
<dbReference type="PANTHER" id="PTHR20863">
    <property type="entry name" value="ACYL CARRIER PROTEIN"/>
    <property type="match status" value="1"/>
</dbReference>
<evidence type="ECO:0000313" key="15">
    <source>
        <dbReference type="EMBL" id="RMX38776.1"/>
    </source>
</evidence>
<dbReference type="GO" id="GO:0005739">
    <property type="term" value="C:mitochondrion"/>
    <property type="evidence" value="ECO:0007669"/>
    <property type="project" value="UniProtKB-SubCell"/>
</dbReference>
<evidence type="ECO:0000256" key="5">
    <source>
        <dbReference type="ARBA" id="ARBA00022516"/>
    </source>
</evidence>
<keyword evidence="5 13" id="KW-0444">Lipid biosynthesis</keyword>
<gene>
    <name evidence="15" type="ORF">pdam_00022099</name>
</gene>
<dbReference type="PANTHER" id="PTHR20863:SF28">
    <property type="entry name" value="ACYL CARRIER PROTEIN, MITOCHONDRIAL"/>
    <property type="match status" value="1"/>
</dbReference>
<dbReference type="EMBL" id="RCHS01003946">
    <property type="protein sequence ID" value="RMX38776.1"/>
    <property type="molecule type" value="Genomic_DNA"/>
</dbReference>
<dbReference type="NCBIfam" id="TIGR00517">
    <property type="entry name" value="acyl_carrier"/>
    <property type="match status" value="1"/>
</dbReference>
<organism evidence="15 16">
    <name type="scientific">Pocillopora damicornis</name>
    <name type="common">Cauliflower coral</name>
    <name type="synonym">Millepora damicornis</name>
    <dbReference type="NCBI Taxonomy" id="46731"/>
    <lineage>
        <taxon>Eukaryota</taxon>
        <taxon>Metazoa</taxon>
        <taxon>Cnidaria</taxon>
        <taxon>Anthozoa</taxon>
        <taxon>Hexacorallia</taxon>
        <taxon>Scleractinia</taxon>
        <taxon>Astrocoeniina</taxon>
        <taxon>Pocilloporidae</taxon>
        <taxon>Pocillopora</taxon>
    </lineage>
</organism>
<dbReference type="InterPro" id="IPR003231">
    <property type="entry name" value="ACP"/>
</dbReference>
<keyword evidence="7" id="KW-0276">Fatty acid metabolism</keyword>
<dbReference type="GO" id="GO:0000036">
    <property type="term" value="F:acyl carrier activity"/>
    <property type="evidence" value="ECO:0007669"/>
    <property type="project" value="TreeGrafter"/>
</dbReference>
<dbReference type="HAMAP" id="MF_01217">
    <property type="entry name" value="Acyl_carrier"/>
    <property type="match status" value="1"/>
</dbReference>
<evidence type="ECO:0000256" key="7">
    <source>
        <dbReference type="ARBA" id="ARBA00022832"/>
    </source>
</evidence>
<dbReference type="SUPFAM" id="SSF47336">
    <property type="entry name" value="ACP-like"/>
    <property type="match status" value="1"/>
</dbReference>
<comment type="caution">
    <text evidence="15">The sequence shown here is derived from an EMBL/GenBank/DDBJ whole genome shotgun (WGS) entry which is preliminary data.</text>
</comment>
<dbReference type="InterPro" id="IPR036736">
    <property type="entry name" value="ACP-like_sf"/>
</dbReference>
<evidence type="ECO:0000256" key="8">
    <source>
        <dbReference type="ARBA" id="ARBA00022946"/>
    </source>
</evidence>
<dbReference type="Proteomes" id="UP000275408">
    <property type="component" value="Unassembled WGS sequence"/>
</dbReference>
<reference evidence="15 16" key="1">
    <citation type="journal article" date="2018" name="Sci. Rep.">
        <title>Comparative analysis of the Pocillopora damicornis genome highlights role of immune system in coral evolution.</title>
        <authorList>
            <person name="Cunning R."/>
            <person name="Bay R.A."/>
            <person name="Gillette P."/>
            <person name="Baker A.C."/>
            <person name="Traylor-Knowles N."/>
        </authorList>
    </citation>
    <scope>NUCLEOTIDE SEQUENCE [LARGE SCALE GENOMIC DNA]</scope>
    <source>
        <strain evidence="15">RSMAS</strain>
        <tissue evidence="15">Whole animal</tissue>
    </source>
</reference>
<evidence type="ECO:0000256" key="12">
    <source>
        <dbReference type="ARBA" id="ARBA00023160"/>
    </source>
</evidence>
<dbReference type="STRING" id="46731.A0A3M6TBK5"/>
<keyword evidence="11" id="KW-0496">Mitochondrion</keyword>
<evidence type="ECO:0000256" key="11">
    <source>
        <dbReference type="ARBA" id="ARBA00023128"/>
    </source>
</evidence>
<proteinExistence type="inferred from homology"/>
<dbReference type="NCBIfam" id="NF002148">
    <property type="entry name" value="PRK00982.1-2"/>
    <property type="match status" value="1"/>
</dbReference>
<dbReference type="AlphaFoldDB" id="A0A3M6TBK5"/>
<comment type="function">
    <text evidence="13">Carrier of the growing fatty acid chain in fatty acid biosynthesis.</text>
</comment>
<keyword evidence="16" id="KW-1185">Reference proteome</keyword>
<dbReference type="PROSITE" id="PS50075">
    <property type="entry name" value="CARRIER"/>
    <property type="match status" value="1"/>
</dbReference>
<evidence type="ECO:0000256" key="10">
    <source>
        <dbReference type="ARBA" id="ARBA00023098"/>
    </source>
</evidence>
<dbReference type="InterPro" id="IPR009081">
    <property type="entry name" value="PP-bd_ACP"/>
</dbReference>
<keyword evidence="8" id="KW-0809">Transit peptide</keyword>
<name>A0A3M6TBK5_POCDA</name>
<feature type="domain" description="Carrier" evidence="14">
    <location>
        <begin position="106"/>
        <end position="185"/>
    </location>
</feature>
<keyword evidence="12 13" id="KW-0275">Fatty acid biosynthesis</keyword>
<dbReference type="InterPro" id="IPR006162">
    <property type="entry name" value="Ppantetheine_attach_site"/>
</dbReference>
<evidence type="ECO:0000256" key="1">
    <source>
        <dbReference type="ARBA" id="ARBA00004173"/>
    </source>
</evidence>
<evidence type="ECO:0000259" key="14">
    <source>
        <dbReference type="PROSITE" id="PS50075"/>
    </source>
</evidence>
<keyword evidence="10" id="KW-0443">Lipid metabolism</keyword>
<keyword evidence="6" id="KW-0597">Phosphoprotein</keyword>
<dbReference type="Gene3D" id="1.10.1200.10">
    <property type="entry name" value="ACP-like"/>
    <property type="match status" value="1"/>
</dbReference>
<evidence type="ECO:0000256" key="2">
    <source>
        <dbReference type="ARBA" id="ARBA00010930"/>
    </source>
</evidence>
<comment type="subcellular location">
    <subcellularLocation>
        <location evidence="1">Mitochondrion</location>
    </subcellularLocation>
</comment>
<comment type="similarity">
    <text evidence="2">Belongs to the acyl carrier protein (ACP) family.</text>
</comment>
<keyword evidence="4 13" id="KW-0596">Phosphopantetheine</keyword>
<evidence type="ECO:0000256" key="13">
    <source>
        <dbReference type="RuleBase" id="RU000722"/>
    </source>
</evidence>
<evidence type="ECO:0000256" key="6">
    <source>
        <dbReference type="ARBA" id="ARBA00022553"/>
    </source>
</evidence>
<protein>
    <recommendedName>
        <fullName evidence="13">Acyl carrier protein</fullName>
    </recommendedName>
</protein>
<evidence type="ECO:0000313" key="16">
    <source>
        <dbReference type="Proteomes" id="UP000275408"/>
    </source>
</evidence>
<accession>A0A3M6TBK5</accession>
<keyword evidence="9" id="KW-0249">Electron transport</keyword>
<dbReference type="Pfam" id="PF00550">
    <property type="entry name" value="PP-binding"/>
    <property type="match status" value="1"/>
</dbReference>
<dbReference type="OrthoDB" id="448946at2759"/>
<sequence>MATNMCRRLGRGLFCHSLSRGRHTRLVCSLPRVIFASNKHLQSTFPGSNSFEKMRPALVGVRMFADAGTALTRDEIQTRAMDVLKLFDKVNPEKLDMWSSLVVLCGQHFERKKNLTSFFNSIFLPFSFVQVSSKSHFVNDLGLDSLDVVEIVMALEDEFGIEISDEEAEKVFTVEDAVEFISKALDIH</sequence>
<dbReference type="GO" id="GO:0000035">
    <property type="term" value="F:acyl binding"/>
    <property type="evidence" value="ECO:0007669"/>
    <property type="project" value="TreeGrafter"/>
</dbReference>
<evidence type="ECO:0000256" key="9">
    <source>
        <dbReference type="ARBA" id="ARBA00022982"/>
    </source>
</evidence>
<keyword evidence="3" id="KW-0813">Transport</keyword>
<evidence type="ECO:0000256" key="3">
    <source>
        <dbReference type="ARBA" id="ARBA00022448"/>
    </source>
</evidence>
<dbReference type="PROSITE" id="PS00012">
    <property type="entry name" value="PHOSPHOPANTETHEINE"/>
    <property type="match status" value="1"/>
</dbReference>